<evidence type="ECO:0008006" key="7">
    <source>
        <dbReference type="Google" id="ProtNLM"/>
    </source>
</evidence>
<accession>A0AAV0GUJ3</accession>
<proteinExistence type="inferred from homology"/>
<comment type="caution">
    <text evidence="5">The sequence shown here is derived from an EMBL/GenBank/DDBJ whole genome shotgun (WGS) entry which is preliminary data.</text>
</comment>
<protein>
    <recommendedName>
        <fullName evidence="7">RNA methyltransferase At5g10620</fullName>
    </recommendedName>
</protein>
<dbReference type="AlphaFoldDB" id="A0AAV0GUJ3"/>
<keyword evidence="3" id="KW-0949">S-adenosyl-L-methionine</keyword>
<reference evidence="5" key="1">
    <citation type="submission" date="2022-08" db="EMBL/GenBank/DDBJ databases">
        <authorList>
            <person name="Gutierrez-Valencia J."/>
        </authorList>
    </citation>
    <scope>NUCLEOTIDE SEQUENCE</scope>
</reference>
<feature type="non-terminal residue" evidence="5">
    <location>
        <position position="1"/>
    </location>
</feature>
<dbReference type="InterPro" id="IPR029028">
    <property type="entry name" value="Alpha/beta_knot_MTases"/>
</dbReference>
<dbReference type="SUPFAM" id="SSF75217">
    <property type="entry name" value="alpha/beta knot"/>
    <property type="match status" value="1"/>
</dbReference>
<evidence type="ECO:0000313" key="6">
    <source>
        <dbReference type="Proteomes" id="UP001154282"/>
    </source>
</evidence>
<gene>
    <name evidence="5" type="ORF">LITE_LOCUS956</name>
</gene>
<keyword evidence="2" id="KW-0808">Transferase</keyword>
<dbReference type="Pfam" id="PF02590">
    <property type="entry name" value="SPOUT_MTase"/>
    <property type="match status" value="1"/>
</dbReference>
<keyword evidence="1" id="KW-0489">Methyltransferase</keyword>
<dbReference type="InterPro" id="IPR003742">
    <property type="entry name" value="RlmH-like"/>
</dbReference>
<name>A0AAV0GUJ3_9ROSI</name>
<dbReference type="CDD" id="cd18081">
    <property type="entry name" value="RlmH-like"/>
    <property type="match status" value="1"/>
</dbReference>
<dbReference type="Gene3D" id="3.40.1280.10">
    <property type="match status" value="1"/>
</dbReference>
<dbReference type="Proteomes" id="UP001154282">
    <property type="component" value="Unassembled WGS sequence"/>
</dbReference>
<evidence type="ECO:0000256" key="1">
    <source>
        <dbReference type="ARBA" id="ARBA00022603"/>
    </source>
</evidence>
<organism evidence="5 6">
    <name type="scientific">Linum tenue</name>
    <dbReference type="NCBI Taxonomy" id="586396"/>
    <lineage>
        <taxon>Eukaryota</taxon>
        <taxon>Viridiplantae</taxon>
        <taxon>Streptophyta</taxon>
        <taxon>Embryophyta</taxon>
        <taxon>Tracheophyta</taxon>
        <taxon>Spermatophyta</taxon>
        <taxon>Magnoliopsida</taxon>
        <taxon>eudicotyledons</taxon>
        <taxon>Gunneridae</taxon>
        <taxon>Pentapetalae</taxon>
        <taxon>rosids</taxon>
        <taxon>fabids</taxon>
        <taxon>Malpighiales</taxon>
        <taxon>Linaceae</taxon>
        <taxon>Linum</taxon>
    </lineage>
</organism>
<dbReference type="EMBL" id="CAMGYJ010000002">
    <property type="protein sequence ID" value="CAI0376312.1"/>
    <property type="molecule type" value="Genomic_DNA"/>
</dbReference>
<evidence type="ECO:0000256" key="4">
    <source>
        <dbReference type="ARBA" id="ARBA00038303"/>
    </source>
</evidence>
<dbReference type="GO" id="GO:0008168">
    <property type="term" value="F:methyltransferase activity"/>
    <property type="evidence" value="ECO:0007669"/>
    <property type="project" value="UniProtKB-KW"/>
</dbReference>
<evidence type="ECO:0000256" key="3">
    <source>
        <dbReference type="ARBA" id="ARBA00022691"/>
    </source>
</evidence>
<dbReference type="InterPro" id="IPR029026">
    <property type="entry name" value="tRNA_m1G_MTases_N"/>
</dbReference>
<evidence type="ECO:0000313" key="5">
    <source>
        <dbReference type="EMBL" id="CAI0376312.1"/>
    </source>
</evidence>
<dbReference type="GO" id="GO:0006364">
    <property type="term" value="P:rRNA processing"/>
    <property type="evidence" value="ECO:0007669"/>
    <property type="project" value="InterPro"/>
</dbReference>
<dbReference type="GO" id="GO:0032259">
    <property type="term" value="P:methylation"/>
    <property type="evidence" value="ECO:0007669"/>
    <property type="project" value="UniProtKB-KW"/>
</dbReference>
<keyword evidence="6" id="KW-1185">Reference proteome</keyword>
<sequence>LSQTICARRPAVVLNSWGMATSSSIFRFEVHACRGDSQSLPGEDSRFPYSSPNSELKLCGKGEKINTHFLVEILDVRLRRDSLSLVCDWRQRALPVRIITVGKKRNSGVQLLVDEYVGKLKHYCTVADVQIRSNPRNARDTRAQVEDEDMAVMNIINSDDWVVVLDERGKDLDSEQMAELVGDAGNSGASRLSFCVGGPYGHGQALRKRADVTIKLSSMVLNHQIALLVLVEQLYRSRQPGLEVTCILLHVMDHSEGTKISPLKELNIAASNADDEV</sequence>
<evidence type="ECO:0000256" key="2">
    <source>
        <dbReference type="ARBA" id="ARBA00022679"/>
    </source>
</evidence>
<dbReference type="PANTHER" id="PTHR33603">
    <property type="entry name" value="METHYLTRANSFERASE"/>
    <property type="match status" value="1"/>
</dbReference>
<dbReference type="PANTHER" id="PTHR33603:SF1">
    <property type="entry name" value="RIBOSOMAL RNA LARGE SUBUNIT METHYLTRANSFERASE H"/>
    <property type="match status" value="1"/>
</dbReference>
<comment type="similarity">
    <text evidence="4">Belongs to the RNA methyltransferase RlmH family.</text>
</comment>